<evidence type="ECO:0000256" key="6">
    <source>
        <dbReference type="ARBA" id="ARBA00022516"/>
    </source>
</evidence>
<reference evidence="18 19" key="1">
    <citation type="submission" date="2024-02" db="EMBL/GenBank/DDBJ databases">
        <title>Haloferula sargassicola NBRC 104335.</title>
        <authorList>
            <person name="Ichikawa N."/>
            <person name="Katano-Makiyama Y."/>
            <person name="Hidaka K."/>
        </authorList>
    </citation>
    <scope>NUCLEOTIDE SEQUENCE [LARGE SCALE GENOMIC DNA]</scope>
    <source>
        <strain evidence="18 19">NBRC 104335</strain>
    </source>
</reference>
<dbReference type="Pfam" id="PF01066">
    <property type="entry name" value="CDP-OH_P_transf"/>
    <property type="match status" value="1"/>
</dbReference>
<keyword evidence="10" id="KW-0443">Lipid metabolism</keyword>
<accession>A0ABP9UMW2</accession>
<comment type="catalytic activity">
    <reaction evidence="14">
        <text>a CDP-1,2-diacyl-sn-glycerol + sn-glycerol 3-phosphate = a 1,2-diacyl-sn-glycero-3-phospho-(1'-sn-glycero-3'-phosphate) + CMP + H(+)</text>
        <dbReference type="Rhea" id="RHEA:12593"/>
        <dbReference type="ChEBI" id="CHEBI:15378"/>
        <dbReference type="ChEBI" id="CHEBI:57597"/>
        <dbReference type="ChEBI" id="CHEBI:58332"/>
        <dbReference type="ChEBI" id="CHEBI:60110"/>
        <dbReference type="ChEBI" id="CHEBI:60377"/>
        <dbReference type="EC" id="2.7.8.5"/>
    </reaction>
</comment>
<evidence type="ECO:0000256" key="5">
    <source>
        <dbReference type="ARBA" id="ARBA00014944"/>
    </source>
</evidence>
<evidence type="ECO:0000256" key="7">
    <source>
        <dbReference type="ARBA" id="ARBA00022679"/>
    </source>
</evidence>
<sequence>MVEALVGSGAPVKEGESFTQPLVAIQVCILHSREVNLPNAITLSRLVLAAIFVAAMSFPGFPGYLTALVCFSVAAATDWLDGYLARKMGLVTPLGKLLDPLADKILVCAAFVFMSKLSFAPVWVTCVIIGREFLVTGLRQIAVEAGRVLAADRLGKWKTTFQLTFVITALVWLSFSKMESRGVIADLLWKLAKPAAEGGWLMPISLWVALALTVISGANYLWSSRELLKGR</sequence>
<proteinExistence type="inferred from homology"/>
<gene>
    <name evidence="18" type="primary">pgsA_1</name>
    <name evidence="18" type="ORF">Hsar01_02147</name>
</gene>
<dbReference type="PANTHER" id="PTHR14269">
    <property type="entry name" value="CDP-DIACYLGLYCEROL--GLYCEROL-3-PHOSPHATE 3-PHOSPHATIDYLTRANSFERASE-RELATED"/>
    <property type="match status" value="1"/>
</dbReference>
<comment type="caution">
    <text evidence="18">The sequence shown here is derived from an EMBL/GenBank/DDBJ whole genome shotgun (WGS) entry which is preliminary data.</text>
</comment>
<comment type="pathway">
    <text evidence="2">Phospholipid metabolism; phosphatidylglycerol biosynthesis; phosphatidylglycerol from CDP-diacylglycerol: step 1/2.</text>
</comment>
<dbReference type="Gene3D" id="1.20.120.1760">
    <property type="match status" value="1"/>
</dbReference>
<dbReference type="PROSITE" id="PS00379">
    <property type="entry name" value="CDP_ALCOHOL_P_TRANSF"/>
    <property type="match status" value="1"/>
</dbReference>
<evidence type="ECO:0000256" key="15">
    <source>
        <dbReference type="NCBIfam" id="TIGR00560"/>
    </source>
</evidence>
<evidence type="ECO:0000256" key="2">
    <source>
        <dbReference type="ARBA" id="ARBA00005042"/>
    </source>
</evidence>
<keyword evidence="6" id="KW-0444">Lipid biosynthesis</keyword>
<protein>
    <recommendedName>
        <fullName evidence="5 15">CDP-diacylglycerol--glycerol-3-phosphate 3-phosphatidyltransferase</fullName>
        <ecNumber evidence="4 15">2.7.8.5</ecNumber>
    </recommendedName>
</protein>
<keyword evidence="9 17" id="KW-1133">Transmembrane helix</keyword>
<dbReference type="Proteomes" id="UP001476282">
    <property type="component" value="Unassembled WGS sequence"/>
</dbReference>
<evidence type="ECO:0000256" key="12">
    <source>
        <dbReference type="ARBA" id="ARBA00023209"/>
    </source>
</evidence>
<keyword evidence="8 17" id="KW-0812">Transmembrane</keyword>
<name>A0ABP9UMW2_9BACT</name>
<evidence type="ECO:0000256" key="10">
    <source>
        <dbReference type="ARBA" id="ARBA00023098"/>
    </source>
</evidence>
<dbReference type="NCBIfam" id="TIGR00560">
    <property type="entry name" value="pgsA"/>
    <property type="match status" value="1"/>
</dbReference>
<dbReference type="InterPro" id="IPR004570">
    <property type="entry name" value="Phosphatidylglycerol_P_synth"/>
</dbReference>
<feature type="transmembrane region" description="Helical" evidence="17">
    <location>
        <begin position="40"/>
        <end position="58"/>
    </location>
</feature>
<keyword evidence="13" id="KW-1208">Phospholipid metabolism</keyword>
<evidence type="ECO:0000313" key="18">
    <source>
        <dbReference type="EMBL" id="GAA5482921.1"/>
    </source>
</evidence>
<evidence type="ECO:0000256" key="4">
    <source>
        <dbReference type="ARBA" id="ARBA00013170"/>
    </source>
</evidence>
<dbReference type="PIRSF" id="PIRSF000847">
    <property type="entry name" value="Phos_ph_gly_syn"/>
    <property type="match status" value="1"/>
</dbReference>
<feature type="transmembrane region" description="Helical" evidence="17">
    <location>
        <begin position="198"/>
        <end position="222"/>
    </location>
</feature>
<evidence type="ECO:0000256" key="16">
    <source>
        <dbReference type="RuleBase" id="RU003750"/>
    </source>
</evidence>
<evidence type="ECO:0000256" key="14">
    <source>
        <dbReference type="ARBA" id="ARBA00048586"/>
    </source>
</evidence>
<evidence type="ECO:0000256" key="17">
    <source>
        <dbReference type="SAM" id="Phobius"/>
    </source>
</evidence>
<organism evidence="18 19">
    <name type="scientific">Haloferula sargassicola</name>
    <dbReference type="NCBI Taxonomy" id="490096"/>
    <lineage>
        <taxon>Bacteria</taxon>
        <taxon>Pseudomonadati</taxon>
        <taxon>Verrucomicrobiota</taxon>
        <taxon>Verrucomicrobiia</taxon>
        <taxon>Verrucomicrobiales</taxon>
        <taxon>Verrucomicrobiaceae</taxon>
        <taxon>Haloferula</taxon>
    </lineage>
</organism>
<dbReference type="InterPro" id="IPR050324">
    <property type="entry name" value="CDP-alcohol_PTase-I"/>
</dbReference>
<dbReference type="EMBL" id="BAABRI010000011">
    <property type="protein sequence ID" value="GAA5482921.1"/>
    <property type="molecule type" value="Genomic_DNA"/>
</dbReference>
<evidence type="ECO:0000256" key="9">
    <source>
        <dbReference type="ARBA" id="ARBA00022989"/>
    </source>
</evidence>
<evidence type="ECO:0000256" key="11">
    <source>
        <dbReference type="ARBA" id="ARBA00023136"/>
    </source>
</evidence>
<dbReference type="InterPro" id="IPR048254">
    <property type="entry name" value="CDP_ALCOHOL_P_TRANSF_CS"/>
</dbReference>
<keyword evidence="12" id="KW-0594">Phospholipid biosynthesis</keyword>
<evidence type="ECO:0000256" key="8">
    <source>
        <dbReference type="ARBA" id="ARBA00022692"/>
    </source>
</evidence>
<comment type="similarity">
    <text evidence="3 16">Belongs to the CDP-alcohol phosphatidyltransferase class-I family.</text>
</comment>
<dbReference type="PANTHER" id="PTHR14269:SF62">
    <property type="entry name" value="CDP-DIACYLGLYCEROL--GLYCEROL-3-PHOSPHATE 3-PHOSPHATIDYLTRANSFERASE 1, CHLOROPLASTIC"/>
    <property type="match status" value="1"/>
</dbReference>
<evidence type="ECO:0000256" key="3">
    <source>
        <dbReference type="ARBA" id="ARBA00010441"/>
    </source>
</evidence>
<keyword evidence="11 17" id="KW-0472">Membrane</keyword>
<keyword evidence="7 16" id="KW-0808">Transferase</keyword>
<feature type="transmembrane region" description="Helical" evidence="17">
    <location>
        <begin position="159"/>
        <end position="178"/>
    </location>
</feature>
<dbReference type="InterPro" id="IPR043130">
    <property type="entry name" value="CDP-OH_PTrfase_TM_dom"/>
</dbReference>
<comment type="subcellular location">
    <subcellularLocation>
        <location evidence="1">Membrane</location>
        <topology evidence="1">Multi-pass membrane protein</topology>
    </subcellularLocation>
</comment>
<evidence type="ECO:0000256" key="13">
    <source>
        <dbReference type="ARBA" id="ARBA00023264"/>
    </source>
</evidence>
<dbReference type="EC" id="2.7.8.5" evidence="4 15"/>
<evidence type="ECO:0000313" key="19">
    <source>
        <dbReference type="Proteomes" id="UP001476282"/>
    </source>
</evidence>
<dbReference type="InterPro" id="IPR000462">
    <property type="entry name" value="CDP-OH_P_trans"/>
</dbReference>
<keyword evidence="19" id="KW-1185">Reference proteome</keyword>
<evidence type="ECO:0000256" key="1">
    <source>
        <dbReference type="ARBA" id="ARBA00004141"/>
    </source>
</evidence>